<accession>A0AA51X6Z6</accession>
<gene>
    <name evidence="1" type="ORF">Q9312_00290</name>
</gene>
<evidence type="ECO:0000313" key="2">
    <source>
        <dbReference type="Proteomes" id="UP001239782"/>
    </source>
</evidence>
<dbReference type="KEGG" id="plei:Q9312_00290"/>
<dbReference type="Pfam" id="PF09926">
    <property type="entry name" value="DUF2158"/>
    <property type="match status" value="1"/>
</dbReference>
<keyword evidence="2" id="KW-1185">Reference proteome</keyword>
<dbReference type="Proteomes" id="UP001239782">
    <property type="component" value="Chromosome"/>
</dbReference>
<sequence length="78" mass="8883">MRRGDLVQLSSGGTKMTIFNFVKDLPEEAKVKYINTGATEEDVVCKWFVGTTLKKEVFKKEMLRSVDIATRLQGRMVI</sequence>
<reference evidence="1 2" key="1">
    <citation type="submission" date="2023-08" db="EMBL/GenBank/DDBJ databases">
        <title>Pleionea litopenaei sp. nov., isolated from stomach of juvenile Litopenaeus vannamei.</title>
        <authorList>
            <person name="Rho A.M."/>
            <person name="Hwang C.Y."/>
        </authorList>
    </citation>
    <scope>NUCLEOTIDE SEQUENCE [LARGE SCALE GENOMIC DNA]</scope>
    <source>
        <strain evidence="1 2">HL-JVS1</strain>
    </source>
</reference>
<evidence type="ECO:0000313" key="1">
    <source>
        <dbReference type="EMBL" id="WMS87384.1"/>
    </source>
</evidence>
<protein>
    <submittedName>
        <fullName evidence="1">DUF2158 domain-containing protein</fullName>
    </submittedName>
</protein>
<dbReference type="AlphaFoldDB" id="A0AA51X6Z6"/>
<dbReference type="EMBL" id="CP133548">
    <property type="protein sequence ID" value="WMS87384.1"/>
    <property type="molecule type" value="Genomic_DNA"/>
</dbReference>
<proteinExistence type="predicted"/>
<dbReference type="RefSeq" id="WP_309202525.1">
    <property type="nucleotide sequence ID" value="NZ_CP133548.1"/>
</dbReference>
<organism evidence="1 2">
    <name type="scientific">Pleionea litopenaei</name>
    <dbReference type="NCBI Taxonomy" id="3070815"/>
    <lineage>
        <taxon>Bacteria</taxon>
        <taxon>Pseudomonadati</taxon>
        <taxon>Pseudomonadota</taxon>
        <taxon>Gammaproteobacteria</taxon>
        <taxon>Oceanospirillales</taxon>
        <taxon>Pleioneaceae</taxon>
        <taxon>Pleionea</taxon>
    </lineage>
</organism>
<name>A0AA51X6Z6_9GAMM</name>
<dbReference type="InterPro" id="IPR019226">
    <property type="entry name" value="DUF2158"/>
</dbReference>